<dbReference type="RefSeq" id="WP_044088106.1">
    <property type="nucleotide sequence ID" value="NZ_ATLK01000002.1"/>
</dbReference>
<dbReference type="OrthoDB" id="2136506at2"/>
<feature type="transmembrane region" description="Helical" evidence="1">
    <location>
        <begin position="183"/>
        <end position="205"/>
    </location>
</feature>
<dbReference type="AlphaFoldDB" id="A0A086BNV6"/>
<feature type="transmembrane region" description="Helical" evidence="1">
    <location>
        <begin position="64"/>
        <end position="83"/>
    </location>
</feature>
<dbReference type="EMBL" id="ATLK01000002">
    <property type="protein sequence ID" value="KFF30620.1"/>
    <property type="molecule type" value="Genomic_DNA"/>
</dbReference>
<keyword evidence="3" id="KW-1185">Reference proteome</keyword>
<proteinExistence type="predicted"/>
<name>A0A086BNV6_9BIFI</name>
<dbReference type="eggNOG" id="ENOG502ZIQT">
    <property type="taxonomic scope" value="Bacteria"/>
</dbReference>
<keyword evidence="1" id="KW-0472">Membrane</keyword>
<organism evidence="2 3">
    <name type="scientific">Bifidobacterium bombi DSM 19703</name>
    <dbReference type="NCBI Taxonomy" id="1341695"/>
    <lineage>
        <taxon>Bacteria</taxon>
        <taxon>Bacillati</taxon>
        <taxon>Actinomycetota</taxon>
        <taxon>Actinomycetes</taxon>
        <taxon>Bifidobacteriales</taxon>
        <taxon>Bifidobacteriaceae</taxon>
        <taxon>Bifidobacterium</taxon>
    </lineage>
</organism>
<dbReference type="STRING" id="1341695.BBOMB_1486"/>
<accession>A0A086BNV6</accession>
<feature type="transmembrane region" description="Helical" evidence="1">
    <location>
        <begin position="149"/>
        <end position="171"/>
    </location>
</feature>
<feature type="transmembrane region" description="Helical" evidence="1">
    <location>
        <begin position="217"/>
        <end position="238"/>
    </location>
</feature>
<feature type="transmembrane region" description="Helical" evidence="1">
    <location>
        <begin position="15"/>
        <end position="34"/>
    </location>
</feature>
<evidence type="ECO:0000256" key="1">
    <source>
        <dbReference type="SAM" id="Phobius"/>
    </source>
</evidence>
<gene>
    <name evidence="2" type="ORF">BBOMB_1486</name>
</gene>
<evidence type="ECO:0000313" key="3">
    <source>
        <dbReference type="Proteomes" id="UP000028730"/>
    </source>
</evidence>
<sequence>MTGLIFRNLIRTKEAILLFCFSLFPVLLPIVNLFNTNFMQLNAPAGSMDFLTFFGAVMKVQYDIILPMIILVYLAITVFYTEANTGTLFLYKDINRTKVFLSKVAALSAVYLIYVVLTFVFSFATYYLYLIHLPYTSGRFLPASFADLSMVFDIVGTLFACVLCILVAAALSQHCGIGVTMLVSILYVLVSQVAPLLGTLCYFLPNAYGTVAEHLGNGPALIGSLVLFLFYGIMLIVYGNHAYKTLEY</sequence>
<keyword evidence="1" id="KW-1133">Transmembrane helix</keyword>
<comment type="caution">
    <text evidence="2">The sequence shown here is derived from an EMBL/GenBank/DDBJ whole genome shotgun (WGS) entry which is preliminary data.</text>
</comment>
<evidence type="ECO:0000313" key="2">
    <source>
        <dbReference type="EMBL" id="KFF30620.1"/>
    </source>
</evidence>
<protein>
    <submittedName>
        <fullName evidence="2">Putative membrane protein</fullName>
    </submittedName>
</protein>
<dbReference type="Proteomes" id="UP000028730">
    <property type="component" value="Unassembled WGS sequence"/>
</dbReference>
<keyword evidence="1" id="KW-0812">Transmembrane</keyword>
<reference evidence="2 3" key="1">
    <citation type="journal article" date="2014" name="Appl. Environ. Microbiol.">
        <title>Genomic encyclopedia of type strains of the genus Bifidobacterium.</title>
        <authorList>
            <person name="Milani C."/>
            <person name="Lugli G.A."/>
            <person name="Duranti S."/>
            <person name="Turroni F."/>
            <person name="Bottacini F."/>
            <person name="Mangifesta M."/>
            <person name="Sanchez B."/>
            <person name="Viappiani A."/>
            <person name="Mancabelli L."/>
            <person name="Taminiau B."/>
            <person name="Delcenserie V."/>
            <person name="Barrangou R."/>
            <person name="Margolles A."/>
            <person name="van Sinderen D."/>
            <person name="Ventura M."/>
        </authorList>
    </citation>
    <scope>NUCLEOTIDE SEQUENCE [LARGE SCALE GENOMIC DNA]</scope>
    <source>
        <strain evidence="2 3">DSM 19703</strain>
    </source>
</reference>
<feature type="transmembrane region" description="Helical" evidence="1">
    <location>
        <begin position="104"/>
        <end position="129"/>
    </location>
</feature>